<accession>A0ACC0WUJ7</accession>
<organism evidence="1 2">
    <name type="scientific">Peronosclerospora sorghi</name>
    <dbReference type="NCBI Taxonomy" id="230839"/>
    <lineage>
        <taxon>Eukaryota</taxon>
        <taxon>Sar</taxon>
        <taxon>Stramenopiles</taxon>
        <taxon>Oomycota</taxon>
        <taxon>Peronosporomycetes</taxon>
        <taxon>Peronosporales</taxon>
        <taxon>Peronosporaceae</taxon>
        <taxon>Peronosclerospora</taxon>
    </lineage>
</organism>
<dbReference type="Proteomes" id="UP001163321">
    <property type="component" value="Chromosome 1"/>
</dbReference>
<comment type="caution">
    <text evidence="1">The sequence shown here is derived from an EMBL/GenBank/DDBJ whole genome shotgun (WGS) entry which is preliminary data.</text>
</comment>
<protein>
    <submittedName>
        <fullName evidence="1">Uncharacterized protein</fullName>
    </submittedName>
</protein>
<sequence length="664" mass="75349">MDPSNVWKHSAIFTMGGGSLFQVGKDVEFWRVLVQLSILAFCLVFVEGALHKLEHKFPPSEKYQHMLKKAYRELMVLGLISLGLKILKEIPTFNSYSKTMLAFQVADLTIFLLALMLIVQCITVFLLLQSQNDRAERAELVTTQDLANLVANPKASQSLVPSFCATLFCCGKSANLKRNKKELIELRLLRRLFLRRFGLPQLFPFSKYINRAQVNQIAFMIEVEPSMWVVLLLVAWSIFGLLELLKKLDTNLPESHELVESFMLFGWLLLLLNTLVFFYFRTCVNHLLQAAAFSTDKATLVANLSAIAEEEAEAWRVEEADKALIAMCCIQEHHEELESLRRRQQVAEPPQVLGENDTSRNSFSGVDPDSPVIKISFFSYKSWHVVVMLLFVLNGFLITLFVQCTLYDLGNIYEDFGTVATIMIPLPLFINAFVLQRHIFYDFVVVSNILRIDSHTLSAVVENFSEVVRLRSEFATTVLQHLNHQELTIADLEAELQAQDRSCTGYITVDDLRDVLSKFGFRLTRFRFNTVVKMLFELKDMTVRYDQVIRLISMAQNENLGETTTTSVQPHPLLRPSVMMYDDFGQSSMRSQSNYSVFHSTRQLPIMDCPSPADFGTVAAGSAFLPQISHRGGNVNGASQIRPSVSARALHGLFNLEHEGKVSR</sequence>
<evidence type="ECO:0000313" key="1">
    <source>
        <dbReference type="EMBL" id="KAI9922598.1"/>
    </source>
</evidence>
<evidence type="ECO:0000313" key="2">
    <source>
        <dbReference type="Proteomes" id="UP001163321"/>
    </source>
</evidence>
<name>A0ACC0WUJ7_9STRA</name>
<reference evidence="1 2" key="1">
    <citation type="journal article" date="2022" name="bioRxiv">
        <title>The genome of the oomycete Peronosclerospora sorghi, a cosmopolitan pathogen of maize and sorghum, is inflated with dispersed pseudogenes.</title>
        <authorList>
            <person name="Fletcher K."/>
            <person name="Martin F."/>
            <person name="Isakeit T."/>
            <person name="Cavanaugh K."/>
            <person name="Magill C."/>
            <person name="Michelmore R."/>
        </authorList>
    </citation>
    <scope>NUCLEOTIDE SEQUENCE [LARGE SCALE GENOMIC DNA]</scope>
    <source>
        <strain evidence="1">P6</strain>
    </source>
</reference>
<keyword evidence="2" id="KW-1185">Reference proteome</keyword>
<gene>
    <name evidence="1" type="ORF">PsorP6_001857</name>
</gene>
<proteinExistence type="predicted"/>
<dbReference type="EMBL" id="CM047580">
    <property type="protein sequence ID" value="KAI9922598.1"/>
    <property type="molecule type" value="Genomic_DNA"/>
</dbReference>